<dbReference type="InterPro" id="IPR004358">
    <property type="entry name" value="Sig_transdc_His_kin-like_C"/>
</dbReference>
<dbReference type="CDD" id="cd00075">
    <property type="entry name" value="HATPase"/>
    <property type="match status" value="1"/>
</dbReference>
<dbReference type="SUPFAM" id="SSF55874">
    <property type="entry name" value="ATPase domain of HSP90 chaperone/DNA topoisomerase II/histidine kinase"/>
    <property type="match status" value="1"/>
</dbReference>
<dbReference type="InterPro" id="IPR003594">
    <property type="entry name" value="HATPase_dom"/>
</dbReference>
<keyword evidence="4" id="KW-0597">Phosphoprotein</keyword>
<dbReference type="Gene3D" id="3.30.565.10">
    <property type="entry name" value="Histidine kinase-like ATPase, C-terminal domain"/>
    <property type="match status" value="1"/>
</dbReference>
<evidence type="ECO:0000256" key="7">
    <source>
        <dbReference type="ARBA" id="ARBA00023012"/>
    </source>
</evidence>
<dbReference type="GO" id="GO:0016036">
    <property type="term" value="P:cellular response to phosphate starvation"/>
    <property type="evidence" value="ECO:0007669"/>
    <property type="project" value="TreeGrafter"/>
</dbReference>
<evidence type="ECO:0000313" key="10">
    <source>
        <dbReference type="Proteomes" id="UP000683246"/>
    </source>
</evidence>
<gene>
    <name evidence="9" type="ORF">HZI73_15365</name>
</gene>
<keyword evidence="7" id="KW-0902">Two-component regulatory system</keyword>
<dbReference type="InterPro" id="IPR036097">
    <property type="entry name" value="HisK_dim/P_sf"/>
</dbReference>
<dbReference type="Gene3D" id="1.10.287.130">
    <property type="match status" value="1"/>
</dbReference>
<evidence type="ECO:0000256" key="5">
    <source>
        <dbReference type="ARBA" id="ARBA00022679"/>
    </source>
</evidence>
<evidence type="ECO:0000256" key="3">
    <source>
        <dbReference type="ARBA" id="ARBA00012438"/>
    </source>
</evidence>
<keyword evidence="10" id="KW-1185">Reference proteome</keyword>
<dbReference type="CDD" id="cd00082">
    <property type="entry name" value="HisKA"/>
    <property type="match status" value="1"/>
</dbReference>
<dbReference type="Pfam" id="PF00512">
    <property type="entry name" value="HisKA"/>
    <property type="match status" value="1"/>
</dbReference>
<feature type="domain" description="Histidine kinase" evidence="8">
    <location>
        <begin position="88"/>
        <end position="280"/>
    </location>
</feature>
<organism evidence="9 10">
    <name type="scientific">Vallitalea pronyensis</name>
    <dbReference type="NCBI Taxonomy" id="1348613"/>
    <lineage>
        <taxon>Bacteria</taxon>
        <taxon>Bacillati</taxon>
        <taxon>Bacillota</taxon>
        <taxon>Clostridia</taxon>
        <taxon>Lachnospirales</taxon>
        <taxon>Vallitaleaceae</taxon>
        <taxon>Vallitalea</taxon>
    </lineage>
</organism>
<dbReference type="PRINTS" id="PR00344">
    <property type="entry name" value="BCTRLSENSOR"/>
</dbReference>
<dbReference type="InterPro" id="IPR050351">
    <property type="entry name" value="BphY/WalK/GraS-like"/>
</dbReference>
<dbReference type="SMART" id="SM00388">
    <property type="entry name" value="HisKA"/>
    <property type="match status" value="1"/>
</dbReference>
<dbReference type="EMBL" id="CP058649">
    <property type="protein sequence ID" value="QUI23580.1"/>
    <property type="molecule type" value="Genomic_DNA"/>
</dbReference>
<keyword evidence="6 9" id="KW-0418">Kinase</keyword>
<comment type="subcellular location">
    <subcellularLocation>
        <location evidence="2">Membrane</location>
    </subcellularLocation>
</comment>
<dbReference type="GO" id="GO:0004721">
    <property type="term" value="F:phosphoprotein phosphatase activity"/>
    <property type="evidence" value="ECO:0007669"/>
    <property type="project" value="TreeGrafter"/>
</dbReference>
<dbReference type="SMART" id="SM00387">
    <property type="entry name" value="HATPase_c"/>
    <property type="match status" value="1"/>
</dbReference>
<dbReference type="PANTHER" id="PTHR45453">
    <property type="entry name" value="PHOSPHATE REGULON SENSOR PROTEIN PHOR"/>
    <property type="match status" value="1"/>
</dbReference>
<name>A0A8J8MKX7_9FIRM</name>
<proteinExistence type="predicted"/>
<accession>A0A8J8MKX7</accession>
<dbReference type="GO" id="GO:0005886">
    <property type="term" value="C:plasma membrane"/>
    <property type="evidence" value="ECO:0007669"/>
    <property type="project" value="TreeGrafter"/>
</dbReference>
<dbReference type="SUPFAM" id="SSF47384">
    <property type="entry name" value="Homodimeric domain of signal transducing histidine kinase"/>
    <property type="match status" value="1"/>
</dbReference>
<evidence type="ECO:0000256" key="4">
    <source>
        <dbReference type="ARBA" id="ARBA00022553"/>
    </source>
</evidence>
<evidence type="ECO:0000313" key="9">
    <source>
        <dbReference type="EMBL" id="QUI23580.1"/>
    </source>
</evidence>
<evidence type="ECO:0000256" key="6">
    <source>
        <dbReference type="ARBA" id="ARBA00022777"/>
    </source>
</evidence>
<evidence type="ECO:0000256" key="1">
    <source>
        <dbReference type="ARBA" id="ARBA00000085"/>
    </source>
</evidence>
<evidence type="ECO:0000256" key="2">
    <source>
        <dbReference type="ARBA" id="ARBA00004370"/>
    </source>
</evidence>
<protein>
    <recommendedName>
        <fullName evidence="3">histidine kinase</fullName>
        <ecNumber evidence="3">2.7.13.3</ecNumber>
    </recommendedName>
</protein>
<dbReference type="GO" id="GO:0000155">
    <property type="term" value="F:phosphorelay sensor kinase activity"/>
    <property type="evidence" value="ECO:0007669"/>
    <property type="project" value="InterPro"/>
</dbReference>
<dbReference type="RefSeq" id="WP_212694265.1">
    <property type="nucleotide sequence ID" value="NZ_CP058649.1"/>
</dbReference>
<keyword evidence="5" id="KW-0808">Transferase</keyword>
<evidence type="ECO:0000259" key="8">
    <source>
        <dbReference type="PROSITE" id="PS50109"/>
    </source>
</evidence>
<dbReference type="Proteomes" id="UP000683246">
    <property type="component" value="Chromosome"/>
</dbReference>
<dbReference type="KEGG" id="vpy:HZI73_15365"/>
<dbReference type="AlphaFoldDB" id="A0A8J8MKX7"/>
<dbReference type="PROSITE" id="PS50109">
    <property type="entry name" value="HIS_KIN"/>
    <property type="match status" value="1"/>
</dbReference>
<dbReference type="Pfam" id="PF02518">
    <property type="entry name" value="HATPase_c"/>
    <property type="match status" value="1"/>
</dbReference>
<dbReference type="InterPro" id="IPR036890">
    <property type="entry name" value="HATPase_C_sf"/>
</dbReference>
<dbReference type="InterPro" id="IPR003661">
    <property type="entry name" value="HisK_dim/P_dom"/>
</dbReference>
<dbReference type="InterPro" id="IPR005467">
    <property type="entry name" value="His_kinase_dom"/>
</dbReference>
<reference evidence="9" key="1">
    <citation type="submission" date="2020-07" db="EMBL/GenBank/DDBJ databases">
        <title>Vallitalea pronyensis genome.</title>
        <authorList>
            <person name="Postec A."/>
        </authorList>
    </citation>
    <scope>NUCLEOTIDE SEQUENCE</scope>
    <source>
        <strain evidence="9">FatNI3</strain>
    </source>
</reference>
<dbReference type="PANTHER" id="PTHR45453:SF1">
    <property type="entry name" value="PHOSPHATE REGULON SENSOR PROTEIN PHOR"/>
    <property type="match status" value="1"/>
</dbReference>
<comment type="catalytic activity">
    <reaction evidence="1">
        <text>ATP + protein L-histidine = ADP + protein N-phospho-L-histidine.</text>
        <dbReference type="EC" id="2.7.13.3"/>
    </reaction>
</comment>
<dbReference type="EC" id="2.7.13.3" evidence="3"/>
<sequence length="297" mass="34106">MIAIISGLLILIILFIMHGVYTKSQIRSLAEQLKELRTKGIDKKVNVQLLNKDIEHLTYEINEALCASKQSRVKSMQKENELKQMIANMSHDLRTPLTSIMGYIQLLNDPSLTHKEREAYVTIIEKRAFMLRGLLNDFYELSLIDSMDYKMTFEKVNMSRVLEEIILGKYKAFRDKGLKPVMNITENATITCDYQALERIIENLLSNMIRYAYTQAEISLKTFEHHVVLTVKNNCASQMDTDINKLFDRFYKGDKSRSSLGTGLGLSIVKELMEKMNGQVKAQVNKNVLSITCIFNS</sequence>